<gene>
    <name evidence="8" type="ORF">YBN1229_v1_0287</name>
</gene>
<dbReference type="NCBIfam" id="TIGR00427">
    <property type="entry name" value="NAAT family transporter"/>
    <property type="match status" value="1"/>
</dbReference>
<evidence type="ECO:0000313" key="9">
    <source>
        <dbReference type="Proteomes" id="UP000033187"/>
    </source>
</evidence>
<protein>
    <recommendedName>
        <fullName evidence="7">UPF0056 membrane protein</fullName>
    </recommendedName>
</protein>
<evidence type="ECO:0000256" key="5">
    <source>
        <dbReference type="ARBA" id="ARBA00022989"/>
    </source>
</evidence>
<evidence type="ECO:0000313" key="8">
    <source>
        <dbReference type="EMBL" id="CPR15278.1"/>
    </source>
</evidence>
<comment type="similarity">
    <text evidence="2 7">Belongs to the UPF0056 (MarC) family.</text>
</comment>
<dbReference type="KEGG" id="fil:BN1229_v1_0282"/>
<keyword evidence="6 7" id="KW-0472">Membrane</keyword>
<keyword evidence="4 7" id="KW-0812">Transmembrane</keyword>
<evidence type="ECO:0000256" key="4">
    <source>
        <dbReference type="ARBA" id="ARBA00022692"/>
    </source>
</evidence>
<dbReference type="AlphaFoldDB" id="A0A0D6JA26"/>
<reference evidence="9" key="1">
    <citation type="submission" date="2015-02" db="EMBL/GenBank/DDBJ databases">
        <authorList>
            <person name="Chooi Y.-H."/>
        </authorList>
    </citation>
    <scope>NUCLEOTIDE SEQUENCE [LARGE SCALE GENOMIC DNA]</scope>
    <source>
        <strain evidence="9">strain Y</strain>
    </source>
</reference>
<keyword evidence="3" id="KW-1003">Cell membrane</keyword>
<accession>A0A0D6JA26</accession>
<evidence type="ECO:0000256" key="2">
    <source>
        <dbReference type="ARBA" id="ARBA00009784"/>
    </source>
</evidence>
<feature type="transmembrane region" description="Helical" evidence="7">
    <location>
        <begin position="144"/>
        <end position="166"/>
    </location>
</feature>
<dbReference type="Pfam" id="PF01914">
    <property type="entry name" value="MarC"/>
    <property type="match status" value="1"/>
</dbReference>
<keyword evidence="9" id="KW-1185">Reference proteome</keyword>
<comment type="subcellular location">
    <subcellularLocation>
        <location evidence="1 7">Cell membrane</location>
        <topology evidence="1 7">Multi-pass membrane protein</topology>
    </subcellularLocation>
</comment>
<sequence>MFEIMLASFATFFATVGPVEAAVLFATFTANLPRSQRNIMALRAAFLATLILFVFTLLGQPLLARLGVSIAALQTAGGAVLALIALDMIFSPLGTGFKLTVPEGEEALEKHDLAVFPMATPLLAGPGAMSGGILLAANAGGNTLLIIGVLLGLLAVMAITLVLLLLAPEVSAALGVTAQRVLMRVVGLLLSGIAVQAMFDGIRASGLLGGAG</sequence>
<feature type="transmembrane region" description="Helical" evidence="7">
    <location>
        <begin position="113"/>
        <end position="137"/>
    </location>
</feature>
<dbReference type="InterPro" id="IPR002771">
    <property type="entry name" value="Multi_antbiot-R_MarC"/>
</dbReference>
<name>A0A0D6JA26_9HYPH</name>
<proteinExistence type="inferred from homology"/>
<evidence type="ECO:0000256" key="6">
    <source>
        <dbReference type="ARBA" id="ARBA00023136"/>
    </source>
</evidence>
<dbReference type="GO" id="GO:0005886">
    <property type="term" value="C:plasma membrane"/>
    <property type="evidence" value="ECO:0007669"/>
    <property type="project" value="UniProtKB-SubCell"/>
</dbReference>
<feature type="transmembrane region" description="Helical" evidence="7">
    <location>
        <begin position="181"/>
        <end position="199"/>
    </location>
</feature>
<dbReference type="PANTHER" id="PTHR33508">
    <property type="entry name" value="UPF0056 MEMBRANE PROTEIN YHCE"/>
    <property type="match status" value="1"/>
</dbReference>
<comment type="caution">
    <text evidence="7">Lacks conserved residue(s) required for the propagation of feature annotation.</text>
</comment>
<evidence type="ECO:0000256" key="1">
    <source>
        <dbReference type="ARBA" id="ARBA00004651"/>
    </source>
</evidence>
<dbReference type="EMBL" id="LN829119">
    <property type="protein sequence ID" value="CPR15278.1"/>
    <property type="molecule type" value="Genomic_DNA"/>
</dbReference>
<evidence type="ECO:0000256" key="3">
    <source>
        <dbReference type="ARBA" id="ARBA00022475"/>
    </source>
</evidence>
<organism evidence="8 9">
    <name type="scientific">Candidatus Filomicrobium marinum</name>
    <dbReference type="NCBI Taxonomy" id="1608628"/>
    <lineage>
        <taxon>Bacteria</taxon>
        <taxon>Pseudomonadati</taxon>
        <taxon>Pseudomonadota</taxon>
        <taxon>Alphaproteobacteria</taxon>
        <taxon>Hyphomicrobiales</taxon>
        <taxon>Hyphomicrobiaceae</taxon>
        <taxon>Filomicrobium</taxon>
    </lineage>
</organism>
<dbReference type="PANTHER" id="PTHR33508:SF1">
    <property type="entry name" value="UPF0056 MEMBRANE PROTEIN YHCE"/>
    <property type="match status" value="1"/>
</dbReference>
<dbReference type="KEGG" id="fiy:BN1229_v1_0287"/>
<feature type="transmembrane region" description="Helical" evidence="7">
    <location>
        <begin position="70"/>
        <end position="93"/>
    </location>
</feature>
<dbReference type="RefSeq" id="WP_046475761.1">
    <property type="nucleotide sequence ID" value="NZ_LN829118.1"/>
</dbReference>
<feature type="transmembrane region" description="Helical" evidence="7">
    <location>
        <begin position="40"/>
        <end position="58"/>
    </location>
</feature>
<keyword evidence="5 7" id="KW-1133">Transmembrane helix</keyword>
<dbReference type="Proteomes" id="UP000033187">
    <property type="component" value="Chromosome 1"/>
</dbReference>
<evidence type="ECO:0000256" key="7">
    <source>
        <dbReference type="RuleBase" id="RU362048"/>
    </source>
</evidence>